<evidence type="ECO:0000313" key="5">
    <source>
        <dbReference type="EMBL" id="MXN65207.1"/>
    </source>
</evidence>
<dbReference type="GO" id="GO:0031956">
    <property type="term" value="F:medium-chain fatty acid-CoA ligase activity"/>
    <property type="evidence" value="ECO:0007669"/>
    <property type="project" value="TreeGrafter"/>
</dbReference>
<evidence type="ECO:0000259" key="3">
    <source>
        <dbReference type="Pfam" id="PF00501"/>
    </source>
</evidence>
<dbReference type="InterPro" id="IPR042099">
    <property type="entry name" value="ANL_N_sf"/>
</dbReference>
<evidence type="ECO:0000313" key="6">
    <source>
        <dbReference type="Proteomes" id="UP000433101"/>
    </source>
</evidence>
<dbReference type="Pfam" id="PF13193">
    <property type="entry name" value="AMP-binding_C"/>
    <property type="match status" value="1"/>
</dbReference>
<dbReference type="PANTHER" id="PTHR43201:SF5">
    <property type="entry name" value="MEDIUM-CHAIN ACYL-COA LIGASE ACSF2, MITOCHONDRIAL"/>
    <property type="match status" value="1"/>
</dbReference>
<comment type="similarity">
    <text evidence="1">Belongs to the ATP-dependent AMP-binding enzyme family.</text>
</comment>
<dbReference type="EMBL" id="WUMV01000003">
    <property type="protein sequence ID" value="MXN65207.1"/>
    <property type="molecule type" value="Genomic_DNA"/>
</dbReference>
<dbReference type="Proteomes" id="UP000433101">
    <property type="component" value="Unassembled WGS sequence"/>
</dbReference>
<dbReference type="AlphaFoldDB" id="A0A7X3S7X3"/>
<sequence length="470" mass="51153">MSYVGAPIADHARRCADEIALVAGNDSLTWADLEAIVNAIARQAAGSAPAGARVVLDLKDPSDLLVSMIATMRTGQVAIIPDPNWSEGLMNALKRVAEASLAPQDIENADKSENKLHPAPKPEDAFYIGFTSGSTGYPKAFRRSHRSWLASFKAAEEAFGLSPDDRIMVPGGLSHSLHLFAAVHGLHLGATVHLVKKFSPRSVLTTMIERKCTTLYATPTQMQLLCRAALAEGLEFPSLRRILISGSKVTEKSRGVILDAFRSVQVFEFYGTSETSFVACRTSQEVIPAGSAGRIMPGVEVEVRREDGTICRPGETDVIWVKSDQVFDGYEFGEDSETRFEDGWLTVGDCGWFDAEGNLFVSGRRKRMLVSAGVNVFAEEIERVLESLPDIEAAAAFGIDDELRGTRIVAVVSTKSDISEAELRRACLQQLPSIKVPRRIFCVKDWPLTPGGKSDLLQLKVMATERDAAP</sequence>
<dbReference type="Gene3D" id="3.30.300.30">
    <property type="match status" value="1"/>
</dbReference>
<gene>
    <name evidence="5" type="ORF">GR183_09880</name>
</gene>
<name>A0A7X3S7X3_9HYPH</name>
<dbReference type="InterPro" id="IPR020845">
    <property type="entry name" value="AMP-binding_CS"/>
</dbReference>
<keyword evidence="6" id="KW-1185">Reference proteome</keyword>
<dbReference type="InterPro" id="IPR000873">
    <property type="entry name" value="AMP-dep_synth/lig_dom"/>
</dbReference>
<keyword evidence="2" id="KW-0436">Ligase</keyword>
<dbReference type="SUPFAM" id="SSF56801">
    <property type="entry name" value="Acetyl-CoA synthetase-like"/>
    <property type="match status" value="1"/>
</dbReference>
<feature type="domain" description="AMP-binding enzyme C-terminal" evidence="4">
    <location>
        <begin position="380"/>
        <end position="453"/>
    </location>
</feature>
<dbReference type="PROSITE" id="PS00455">
    <property type="entry name" value="AMP_BINDING"/>
    <property type="match status" value="1"/>
</dbReference>
<dbReference type="GO" id="GO:0006631">
    <property type="term" value="P:fatty acid metabolic process"/>
    <property type="evidence" value="ECO:0007669"/>
    <property type="project" value="TreeGrafter"/>
</dbReference>
<reference evidence="5 6" key="1">
    <citation type="submission" date="2019-12" db="EMBL/GenBank/DDBJ databases">
        <authorList>
            <person name="Li M."/>
        </authorList>
    </citation>
    <scope>NUCLEOTIDE SEQUENCE [LARGE SCALE GENOMIC DNA]</scope>
    <source>
        <strain evidence="5 6">GBMRC 2046</strain>
    </source>
</reference>
<dbReference type="PANTHER" id="PTHR43201">
    <property type="entry name" value="ACYL-COA SYNTHETASE"/>
    <property type="match status" value="1"/>
</dbReference>
<dbReference type="InterPro" id="IPR025110">
    <property type="entry name" value="AMP-bd_C"/>
</dbReference>
<dbReference type="CDD" id="cd04433">
    <property type="entry name" value="AFD_class_I"/>
    <property type="match status" value="1"/>
</dbReference>
<dbReference type="RefSeq" id="WP_160775413.1">
    <property type="nucleotide sequence ID" value="NZ_WUMV01000003.1"/>
</dbReference>
<feature type="domain" description="AMP-dependent synthetase/ligase" evidence="3">
    <location>
        <begin position="105"/>
        <end position="330"/>
    </location>
</feature>
<evidence type="ECO:0000259" key="4">
    <source>
        <dbReference type="Pfam" id="PF13193"/>
    </source>
</evidence>
<dbReference type="Pfam" id="PF00501">
    <property type="entry name" value="AMP-binding"/>
    <property type="match status" value="1"/>
</dbReference>
<evidence type="ECO:0000256" key="2">
    <source>
        <dbReference type="ARBA" id="ARBA00022598"/>
    </source>
</evidence>
<accession>A0A7X3S7X3</accession>
<organism evidence="5 6">
    <name type="scientific">Stappia sediminis</name>
    <dbReference type="NCBI Taxonomy" id="2692190"/>
    <lineage>
        <taxon>Bacteria</taxon>
        <taxon>Pseudomonadati</taxon>
        <taxon>Pseudomonadota</taxon>
        <taxon>Alphaproteobacteria</taxon>
        <taxon>Hyphomicrobiales</taxon>
        <taxon>Stappiaceae</taxon>
        <taxon>Stappia</taxon>
    </lineage>
</organism>
<dbReference type="Gene3D" id="3.40.50.12780">
    <property type="entry name" value="N-terminal domain of ligase-like"/>
    <property type="match status" value="1"/>
</dbReference>
<proteinExistence type="inferred from homology"/>
<dbReference type="InterPro" id="IPR045851">
    <property type="entry name" value="AMP-bd_C_sf"/>
</dbReference>
<protein>
    <submittedName>
        <fullName evidence="5">AMP-binding protein</fullName>
    </submittedName>
</protein>
<evidence type="ECO:0000256" key="1">
    <source>
        <dbReference type="ARBA" id="ARBA00006432"/>
    </source>
</evidence>
<comment type="caution">
    <text evidence="5">The sequence shown here is derived from an EMBL/GenBank/DDBJ whole genome shotgun (WGS) entry which is preliminary data.</text>
</comment>